<dbReference type="Gene3D" id="2.30.32.30">
    <property type="entry name" value="CBM10"/>
    <property type="match status" value="2"/>
</dbReference>
<dbReference type="Pfam" id="PF00150">
    <property type="entry name" value="Cellulase"/>
    <property type="match status" value="1"/>
</dbReference>
<accession>A0A7H0HZA3</accession>
<dbReference type="PROSITE" id="PS51763">
    <property type="entry name" value="CBM10"/>
    <property type="match status" value="2"/>
</dbReference>
<sequence length="445" mass="45853">MSRPPRRRSRSAAAGTVIASLAGLLLPLLGAGEAASAAPTAPPTAAADTATAATAAGIKVGNGRVYEANGNEFVMRGVNHAHTWYPDRTGSIADIAAKGANTVRVVLSSGDRWTRTSASEVSSLIAQCKASKVICVLEVHDTTGYGEDGAAASLDRAADYWIGVKSALQGQESYVVVNIGNEPFGNTGYAAWTDATKNAVVKLRNAGLDHALMVDAPNWGQDWSHTMRNNAASVFAADPDRNTVFSIHMYGVYDTAAEVQAYLGHFVDAGLPIVVGEFGDNHSDGNPDEDAIMATARSLRVGYLGWSWSGNGSGVEYLDMVNGFDAGSLTAWGRRLFHGADGIAATSRPATVYGGGGGTGGGTAPNGYPYCTNGGVTDPDGDGWGWENSRSCVVRGSAADGGTGGGTAPNGYPYCANGSATDPDGDGWGWENSRSCVVRGSAADR</sequence>
<proteinExistence type="inferred from homology"/>
<dbReference type="InterPro" id="IPR017853">
    <property type="entry name" value="GH"/>
</dbReference>
<keyword evidence="2 3" id="KW-0326">Glycosidase</keyword>
<dbReference type="InterPro" id="IPR009031">
    <property type="entry name" value="CBM10"/>
</dbReference>
<dbReference type="InterPro" id="IPR018087">
    <property type="entry name" value="Glyco_hydro_5_CS"/>
</dbReference>
<feature type="domain" description="CBM10" evidence="5">
    <location>
        <begin position="401"/>
        <end position="439"/>
    </location>
</feature>
<evidence type="ECO:0000256" key="2">
    <source>
        <dbReference type="ARBA" id="ARBA00023295"/>
    </source>
</evidence>
<feature type="signal peptide" evidence="4">
    <location>
        <begin position="1"/>
        <end position="37"/>
    </location>
</feature>
<protein>
    <submittedName>
        <fullName evidence="6">Cellulase family glycosylhydrolase</fullName>
    </submittedName>
</protein>
<organism evidence="6 7">
    <name type="scientific">Streptomyces genisteinicus</name>
    <dbReference type="NCBI Taxonomy" id="2768068"/>
    <lineage>
        <taxon>Bacteria</taxon>
        <taxon>Bacillati</taxon>
        <taxon>Actinomycetota</taxon>
        <taxon>Actinomycetes</taxon>
        <taxon>Kitasatosporales</taxon>
        <taxon>Streptomycetaceae</taxon>
        <taxon>Streptomyces</taxon>
    </lineage>
</organism>
<dbReference type="InterPro" id="IPR001547">
    <property type="entry name" value="Glyco_hydro_5"/>
</dbReference>
<feature type="domain" description="CBM10" evidence="5">
    <location>
        <begin position="357"/>
        <end position="395"/>
    </location>
</feature>
<keyword evidence="1 3" id="KW-0378">Hydrolase</keyword>
<feature type="chain" id="PRO_5029013281" evidence="4">
    <location>
        <begin position="38"/>
        <end position="445"/>
    </location>
</feature>
<dbReference type="RefSeq" id="WP_187742933.1">
    <property type="nucleotide sequence ID" value="NZ_CP060825.1"/>
</dbReference>
<dbReference type="GO" id="GO:0004553">
    <property type="term" value="F:hydrolase activity, hydrolyzing O-glycosyl compounds"/>
    <property type="evidence" value="ECO:0007669"/>
    <property type="project" value="InterPro"/>
</dbReference>
<dbReference type="EMBL" id="CP060825">
    <property type="protein sequence ID" value="QNP65869.1"/>
    <property type="molecule type" value="Genomic_DNA"/>
</dbReference>
<dbReference type="PANTHER" id="PTHR42754:SF1">
    <property type="entry name" value="LIPOPROTEIN"/>
    <property type="match status" value="1"/>
</dbReference>
<keyword evidence="4" id="KW-0732">Signal</keyword>
<evidence type="ECO:0000256" key="1">
    <source>
        <dbReference type="ARBA" id="ARBA00022801"/>
    </source>
</evidence>
<evidence type="ECO:0000313" key="7">
    <source>
        <dbReference type="Proteomes" id="UP000516230"/>
    </source>
</evidence>
<dbReference type="InterPro" id="IPR036601">
    <property type="entry name" value="CBM10_sf"/>
</dbReference>
<evidence type="ECO:0000259" key="5">
    <source>
        <dbReference type="PROSITE" id="PS51763"/>
    </source>
</evidence>
<dbReference type="KEGG" id="sgj:IAG43_25030"/>
<reference evidence="6 7" key="1">
    <citation type="submission" date="2020-08" db="EMBL/GenBank/DDBJ databases">
        <title>A novel species.</title>
        <authorList>
            <person name="Gao J."/>
        </authorList>
    </citation>
    <scope>NUCLEOTIDE SEQUENCE [LARGE SCALE GENOMIC DNA]</scope>
    <source>
        <strain evidence="6 7">CRPJ-33</strain>
    </source>
</reference>
<dbReference type="InterPro" id="IPR002883">
    <property type="entry name" value="CBM10/Dockerin_dom"/>
</dbReference>
<dbReference type="SMART" id="SM01064">
    <property type="entry name" value="CBM_10"/>
    <property type="match status" value="2"/>
</dbReference>
<dbReference type="GO" id="GO:0000272">
    <property type="term" value="P:polysaccharide catabolic process"/>
    <property type="evidence" value="ECO:0007669"/>
    <property type="project" value="InterPro"/>
</dbReference>
<dbReference type="SUPFAM" id="SSF51445">
    <property type="entry name" value="(Trans)glycosidases"/>
    <property type="match status" value="1"/>
</dbReference>
<name>A0A7H0HZA3_9ACTN</name>
<evidence type="ECO:0000313" key="6">
    <source>
        <dbReference type="EMBL" id="QNP65869.1"/>
    </source>
</evidence>
<dbReference type="Pfam" id="PF02013">
    <property type="entry name" value="CBM_10"/>
    <property type="match status" value="2"/>
</dbReference>
<dbReference type="Gene3D" id="3.20.20.80">
    <property type="entry name" value="Glycosidases"/>
    <property type="match status" value="1"/>
</dbReference>
<dbReference type="Proteomes" id="UP000516230">
    <property type="component" value="Chromosome"/>
</dbReference>
<evidence type="ECO:0000256" key="4">
    <source>
        <dbReference type="SAM" id="SignalP"/>
    </source>
</evidence>
<gene>
    <name evidence="6" type="ORF">IAG43_25030</name>
</gene>
<dbReference type="PANTHER" id="PTHR42754">
    <property type="entry name" value="ENDOGLUCANASE"/>
    <property type="match status" value="1"/>
</dbReference>
<evidence type="ECO:0000256" key="3">
    <source>
        <dbReference type="RuleBase" id="RU361153"/>
    </source>
</evidence>
<dbReference type="PROSITE" id="PS00659">
    <property type="entry name" value="GLYCOSYL_HYDROL_F5"/>
    <property type="match status" value="1"/>
</dbReference>
<dbReference type="GO" id="GO:0030248">
    <property type="term" value="F:cellulose binding"/>
    <property type="evidence" value="ECO:0007669"/>
    <property type="project" value="InterPro"/>
</dbReference>
<keyword evidence="7" id="KW-1185">Reference proteome</keyword>
<dbReference type="AlphaFoldDB" id="A0A7H0HZA3"/>
<comment type="similarity">
    <text evidence="3">Belongs to the glycosyl hydrolase 5 (cellulase A) family.</text>
</comment>